<comment type="caution">
    <text evidence="1">The sequence shown here is derived from an EMBL/GenBank/DDBJ whole genome shotgun (WGS) entry which is preliminary data.</text>
</comment>
<protein>
    <submittedName>
        <fullName evidence="1">Uncharacterized protein</fullName>
    </submittedName>
</protein>
<proteinExistence type="predicted"/>
<sequence>MTSSFLHKMLLTGACVLGASVASGNIRHAMAQDVARHGPTPEQKAEMERVVHEAVQHDMQSVAQYPLPKDFFARMLPMMQQITQAHISPPIATSNTTLAMTIRRMEAMQQLQPILQRNGMSARDFVMSITCFGMTTALLQDPKHKNSPLPHLNPANVRLIQSHEADAQALIQVMSADEDEESLEAGL</sequence>
<accession>A0A318QAC1</accession>
<name>A0A318QAC1_9PROT</name>
<evidence type="ECO:0000313" key="2">
    <source>
        <dbReference type="Proteomes" id="UP000247609"/>
    </source>
</evidence>
<gene>
    <name evidence="1" type="ORF">CFR71_07285</name>
</gene>
<evidence type="ECO:0000313" key="1">
    <source>
        <dbReference type="EMBL" id="PYD75855.1"/>
    </source>
</evidence>
<reference evidence="1 2" key="1">
    <citation type="submission" date="2017-07" db="EMBL/GenBank/DDBJ databases">
        <title>A draft genome sequence of Komagataeibacter sp. T5K1.</title>
        <authorList>
            <person name="Skraban J."/>
            <person name="Cleenwerck I."/>
            <person name="Vandamme P."/>
            <person name="Trcek J."/>
        </authorList>
    </citation>
    <scope>NUCLEOTIDE SEQUENCE [LARGE SCALE GENOMIC DNA]</scope>
    <source>
        <strain evidence="1 2">T5K1</strain>
    </source>
</reference>
<dbReference type="AlphaFoldDB" id="A0A318QAC1"/>
<dbReference type="Proteomes" id="UP000247609">
    <property type="component" value="Unassembled WGS sequence"/>
</dbReference>
<dbReference type="EMBL" id="NOXG01000005">
    <property type="protein sequence ID" value="PYD75855.1"/>
    <property type="molecule type" value="Genomic_DNA"/>
</dbReference>
<dbReference type="RefSeq" id="WP_110529358.1">
    <property type="nucleotide sequence ID" value="NZ_NOXG01000005.1"/>
</dbReference>
<organism evidence="1 2">
    <name type="scientific">Novacetimonas pomaceti</name>
    <dbReference type="NCBI Taxonomy" id="2021998"/>
    <lineage>
        <taxon>Bacteria</taxon>
        <taxon>Pseudomonadati</taxon>
        <taxon>Pseudomonadota</taxon>
        <taxon>Alphaproteobacteria</taxon>
        <taxon>Acetobacterales</taxon>
        <taxon>Acetobacteraceae</taxon>
        <taxon>Novacetimonas</taxon>
    </lineage>
</organism>